<dbReference type="EMBL" id="ABIA03000002">
    <property type="protein sequence ID" value="EDQ32860.1"/>
    <property type="molecule type" value="Genomic_DNA"/>
</dbReference>
<evidence type="ECO:0000313" key="1">
    <source>
        <dbReference type="EMBL" id="EDQ32860.1"/>
    </source>
</evidence>
<accession>A9D959</accession>
<dbReference type="InterPro" id="IPR019600">
    <property type="entry name" value="Hemin_uptake_protein_HemP"/>
</dbReference>
<keyword evidence="2" id="KW-1185">Reference proteome</keyword>
<name>A9D959_HOEPD</name>
<proteinExistence type="predicted"/>
<protein>
    <submittedName>
        <fullName evidence="1">Hemin uptake protein</fullName>
    </submittedName>
</protein>
<reference evidence="1 2" key="2">
    <citation type="submission" date="2012-06" db="EMBL/GenBank/DDBJ databases">
        <authorList>
            <person name="Fiebig A."/>
        </authorList>
    </citation>
    <scope>NUCLEOTIDE SEQUENCE [LARGE SCALE GENOMIC DNA]</scope>
    <source>
        <strain evidence="1 2">DFL-43</strain>
    </source>
</reference>
<dbReference type="Proteomes" id="UP000004291">
    <property type="component" value="Chromosome"/>
</dbReference>
<reference evidence="1 2" key="1">
    <citation type="submission" date="2007-10" db="EMBL/GenBank/DDBJ databases">
        <authorList>
            <person name="Wagner-Dobler I."/>
            <person name="Ferriera S."/>
            <person name="Johnson J."/>
            <person name="Kravitz S."/>
            <person name="Beeson K."/>
            <person name="Sutton G."/>
            <person name="Rogers Y.-H."/>
            <person name="Friedman R."/>
            <person name="Frazier M."/>
            <person name="Venter J.C."/>
        </authorList>
    </citation>
    <scope>NUCLEOTIDE SEQUENCE [LARGE SCALE GENOMIC DNA]</scope>
    <source>
        <strain evidence="1 2">DFL-43</strain>
    </source>
</reference>
<evidence type="ECO:0000313" key="2">
    <source>
        <dbReference type="Proteomes" id="UP000004291"/>
    </source>
</evidence>
<dbReference type="HOGENOM" id="CLU_178563_5_1_5"/>
<dbReference type="AlphaFoldDB" id="A9D959"/>
<dbReference type="RefSeq" id="WP_007197364.1">
    <property type="nucleotide sequence ID" value="NZ_CM002917.1"/>
</dbReference>
<organism evidence="1 2">
    <name type="scientific">Hoeflea phototrophica (strain DSM 17068 / NCIMB 14078 / DFL-43)</name>
    <dbReference type="NCBI Taxonomy" id="411684"/>
    <lineage>
        <taxon>Bacteria</taxon>
        <taxon>Pseudomonadati</taxon>
        <taxon>Pseudomonadota</taxon>
        <taxon>Alphaproteobacteria</taxon>
        <taxon>Hyphomicrobiales</taxon>
        <taxon>Rhizobiaceae</taxon>
        <taxon>Hoeflea</taxon>
    </lineage>
</organism>
<dbReference type="OrthoDB" id="7870498at2"/>
<dbReference type="STRING" id="411684.HPDFL43_07924"/>
<comment type="caution">
    <text evidence="1">The sequence shown here is derived from an EMBL/GenBank/DDBJ whole genome shotgun (WGS) entry which is preliminary data.</text>
</comment>
<sequence length="70" mass="7768">MNTTKRQPDQARADIPAHVPAHAIEASIAPQTPVFDSKQLFGTSNEIGLVHEGTFYRLKITRQGKLILNK</sequence>
<dbReference type="Gene3D" id="2.10.70.10">
    <property type="entry name" value="Complement Module, domain 1"/>
    <property type="match status" value="1"/>
</dbReference>
<dbReference type="Pfam" id="PF10636">
    <property type="entry name" value="hemP"/>
    <property type="match status" value="1"/>
</dbReference>
<dbReference type="eggNOG" id="COG4256">
    <property type="taxonomic scope" value="Bacteria"/>
</dbReference>
<gene>
    <name evidence="1" type="ORF">HPDFL43_07924</name>
</gene>